<dbReference type="GeneID" id="54284146"/>
<evidence type="ECO:0000313" key="2">
    <source>
        <dbReference type="Proteomes" id="UP000799778"/>
    </source>
</evidence>
<protein>
    <submittedName>
        <fullName evidence="1">Uncharacterized protein</fullName>
    </submittedName>
</protein>
<keyword evidence="2" id="KW-1185">Reference proteome</keyword>
<sequence length="60" mass="6287">MCTSMRLATRYYGCGCIKFGQEVNGTDCELKGQPGHADTLVAGKSARKEGSCAAHGGYVT</sequence>
<dbReference type="Proteomes" id="UP000799778">
    <property type="component" value="Unassembled WGS sequence"/>
</dbReference>
<gene>
    <name evidence="1" type="ORF">BU24DRAFT_417562</name>
</gene>
<organism evidence="1 2">
    <name type="scientific">Aaosphaeria arxii CBS 175.79</name>
    <dbReference type="NCBI Taxonomy" id="1450172"/>
    <lineage>
        <taxon>Eukaryota</taxon>
        <taxon>Fungi</taxon>
        <taxon>Dikarya</taxon>
        <taxon>Ascomycota</taxon>
        <taxon>Pezizomycotina</taxon>
        <taxon>Dothideomycetes</taxon>
        <taxon>Pleosporomycetidae</taxon>
        <taxon>Pleosporales</taxon>
        <taxon>Pleosporales incertae sedis</taxon>
        <taxon>Aaosphaeria</taxon>
    </lineage>
</organism>
<proteinExistence type="predicted"/>
<name>A0A6A5Y8L5_9PLEO</name>
<accession>A0A6A5Y8L5</accession>
<evidence type="ECO:0000313" key="1">
    <source>
        <dbReference type="EMBL" id="KAF2021915.1"/>
    </source>
</evidence>
<dbReference type="AlphaFoldDB" id="A0A6A5Y8L5"/>
<reference evidence="1" key="1">
    <citation type="journal article" date="2020" name="Stud. Mycol.">
        <title>101 Dothideomycetes genomes: a test case for predicting lifestyles and emergence of pathogens.</title>
        <authorList>
            <person name="Haridas S."/>
            <person name="Albert R."/>
            <person name="Binder M."/>
            <person name="Bloem J."/>
            <person name="Labutti K."/>
            <person name="Salamov A."/>
            <person name="Andreopoulos B."/>
            <person name="Baker S."/>
            <person name="Barry K."/>
            <person name="Bills G."/>
            <person name="Bluhm B."/>
            <person name="Cannon C."/>
            <person name="Castanera R."/>
            <person name="Culley D."/>
            <person name="Daum C."/>
            <person name="Ezra D."/>
            <person name="Gonzalez J."/>
            <person name="Henrissat B."/>
            <person name="Kuo A."/>
            <person name="Liang C."/>
            <person name="Lipzen A."/>
            <person name="Lutzoni F."/>
            <person name="Magnuson J."/>
            <person name="Mondo S."/>
            <person name="Nolan M."/>
            <person name="Ohm R."/>
            <person name="Pangilinan J."/>
            <person name="Park H.-J."/>
            <person name="Ramirez L."/>
            <person name="Alfaro M."/>
            <person name="Sun H."/>
            <person name="Tritt A."/>
            <person name="Yoshinaga Y."/>
            <person name="Zwiers L.-H."/>
            <person name="Turgeon B."/>
            <person name="Goodwin S."/>
            <person name="Spatafora J."/>
            <person name="Crous P."/>
            <person name="Grigoriev I."/>
        </authorList>
    </citation>
    <scope>NUCLEOTIDE SEQUENCE</scope>
    <source>
        <strain evidence="1">CBS 175.79</strain>
    </source>
</reference>
<dbReference type="EMBL" id="ML978066">
    <property type="protein sequence ID" value="KAF2021915.1"/>
    <property type="molecule type" value="Genomic_DNA"/>
</dbReference>
<dbReference type="RefSeq" id="XP_033390254.1">
    <property type="nucleotide sequence ID" value="XM_033526749.1"/>
</dbReference>